<evidence type="ECO:0000313" key="2">
    <source>
        <dbReference type="EMBL" id="BBB05382.1"/>
    </source>
</evidence>
<dbReference type="EMBL" id="LC325489">
    <property type="protein sequence ID" value="BBB05382.1"/>
    <property type="molecule type" value="Genomic_DNA"/>
</dbReference>
<reference evidence="2" key="1">
    <citation type="submission" date="2024-06" db="EMBL/GenBank/DDBJ databases">
        <title>Organellar genome sequences of Turritis glabra.</title>
        <authorList>
            <person name="Kawabe A."/>
        </authorList>
    </citation>
    <scope>NUCLEOTIDE SEQUENCE</scope>
    <source>
        <strain evidence="2">OhmiShirahama</strain>
    </source>
</reference>
<dbReference type="InterPro" id="IPR025724">
    <property type="entry name" value="GAG-pre-integrase_dom"/>
</dbReference>
<sequence length="145" mass="16352">MRKGERMLATSKEWERPRPVEASCSEGVLKVLKGCRTILKGNRHDSLYILQGSVETGESNLAETAKDETRLWHSRLAHMSQRGMELLVKKGFLDSSKVSSLKFCEDCIYGKTHRVNFSTGQHTTKNPLDYVHSDLWGAPSVPLSF</sequence>
<evidence type="ECO:0000259" key="1">
    <source>
        <dbReference type="Pfam" id="PF13976"/>
    </source>
</evidence>
<feature type="domain" description="GAG-pre-integrase" evidence="1">
    <location>
        <begin position="47"/>
        <end position="111"/>
    </location>
</feature>
<geneLocation type="mitochondrion" evidence="2"/>
<accession>A0A5H2V471</accession>
<protein>
    <submittedName>
        <fullName evidence="2">ORF145 protein</fullName>
    </submittedName>
</protein>
<dbReference type="AlphaFoldDB" id="A0A5H2V471"/>
<keyword evidence="2" id="KW-0496">Mitochondrion</keyword>
<dbReference type="Pfam" id="PF13976">
    <property type="entry name" value="gag_pre-integrs"/>
    <property type="match status" value="1"/>
</dbReference>
<proteinExistence type="predicted"/>
<name>A0A5H2V471_TURGL</name>
<organism evidence="2">
    <name type="scientific">Turritis glabra</name>
    <name type="common">Tower mustard</name>
    <name type="synonym">Arabis glabra</name>
    <dbReference type="NCBI Taxonomy" id="63678"/>
    <lineage>
        <taxon>Eukaryota</taxon>
        <taxon>Viridiplantae</taxon>
        <taxon>Streptophyta</taxon>
        <taxon>Embryophyta</taxon>
        <taxon>Tracheophyta</taxon>
        <taxon>Spermatophyta</taxon>
        <taxon>Magnoliopsida</taxon>
        <taxon>eudicotyledons</taxon>
        <taxon>Gunneridae</taxon>
        <taxon>Pentapetalae</taxon>
        <taxon>rosids</taxon>
        <taxon>malvids</taxon>
        <taxon>Brassicales</taxon>
        <taxon>Brassicaceae</taxon>
        <taxon>Turritideae</taxon>
        <taxon>Turritis</taxon>
    </lineage>
</organism>